<keyword evidence="7" id="KW-1185">Reference proteome</keyword>
<dbReference type="Proteomes" id="UP000019491">
    <property type="component" value="Unassembled WGS sequence"/>
</dbReference>
<evidence type="ECO:0000259" key="5">
    <source>
        <dbReference type="Pfam" id="PF01425"/>
    </source>
</evidence>
<dbReference type="SUPFAM" id="SSF75304">
    <property type="entry name" value="Amidase signature (AS) enzymes"/>
    <property type="match status" value="1"/>
</dbReference>
<dbReference type="Pfam" id="PF01425">
    <property type="entry name" value="Amidase"/>
    <property type="match status" value="1"/>
</dbReference>
<dbReference type="InterPro" id="IPR023631">
    <property type="entry name" value="Amidase_dom"/>
</dbReference>
<comment type="similarity">
    <text evidence="2">Belongs to the amidase family.</text>
</comment>
<sequence>MTIDTQWLDATAQAKLVRAGQKTAVELVEDAIERINRLNPALNAVNHTRFDAARMEAEKLHGTAPFLGVPTLIKGLTATAGDPHDRGIAVLKERGITATTDGAIVRRFRAAGFVVVGRSAAPELGLVSTTESKAHGITRNPWRTDVTSGGSSGGASSAVAAGMVPAAHGGDGGGSIRMPAAFCHLVGLKVSHGLISSGPQTPDRWGHSVPGVLTRTVRDTAGIIDAVSGATPGDRGRPRLPDGSLTSAVSRDPGRLRIGYVSAPPERPEAVEQPVREAVADAALLLAKLGHDVEPAHPDSLFDPHNLTAFFDALSVTVAQAVDTIEDEVGRPLEADELDRVVRFWERRGREMSGVDLADALNWLGGLRARMGAWWAGGFDLLLCPVFASPAPGLSWPWTEPGGIQKSVDVLTFTAPFNSTGQPAISVPFGIGSDGRPLAIQLVAAYGHDDLLISVAAQIERSQPWAHLTPAAVAAVTA</sequence>
<dbReference type="PROSITE" id="PS00571">
    <property type="entry name" value="AMIDASES"/>
    <property type="match status" value="1"/>
</dbReference>
<gene>
    <name evidence="6" type="ORF">RW1_052_00160</name>
</gene>
<evidence type="ECO:0000256" key="1">
    <source>
        <dbReference type="ARBA" id="ARBA00001311"/>
    </source>
</evidence>
<feature type="region of interest" description="Disordered" evidence="4">
    <location>
        <begin position="227"/>
        <end position="248"/>
    </location>
</feature>
<dbReference type="PANTHER" id="PTHR11895:SF7">
    <property type="entry name" value="GLUTAMYL-TRNA(GLN) AMIDOTRANSFERASE SUBUNIT A, MITOCHONDRIAL"/>
    <property type="match status" value="1"/>
</dbReference>
<accession>X0PXR5</accession>
<proteinExistence type="inferred from homology"/>
<dbReference type="InterPro" id="IPR000120">
    <property type="entry name" value="Amidase"/>
</dbReference>
<evidence type="ECO:0000313" key="7">
    <source>
        <dbReference type="Proteomes" id="UP000019491"/>
    </source>
</evidence>
<evidence type="ECO:0000256" key="4">
    <source>
        <dbReference type="SAM" id="MobiDB-lite"/>
    </source>
</evidence>
<dbReference type="GO" id="GO:0004040">
    <property type="term" value="F:amidase activity"/>
    <property type="evidence" value="ECO:0007669"/>
    <property type="project" value="UniProtKB-EC"/>
</dbReference>
<evidence type="ECO:0000256" key="3">
    <source>
        <dbReference type="ARBA" id="ARBA00012922"/>
    </source>
</evidence>
<protein>
    <recommendedName>
        <fullName evidence="3">amidase</fullName>
        <ecNumber evidence="3">3.5.1.4</ecNumber>
    </recommendedName>
</protein>
<dbReference type="PANTHER" id="PTHR11895">
    <property type="entry name" value="TRANSAMIDASE"/>
    <property type="match status" value="1"/>
</dbReference>
<reference evidence="6 7" key="1">
    <citation type="submission" date="2014-02" db="EMBL/GenBank/DDBJ databases">
        <title>Whole genome shotgun sequence of Rhodococcus wratislaviensis NBRC 100605.</title>
        <authorList>
            <person name="Hosoyama A."/>
            <person name="Tsuchikane K."/>
            <person name="Yoshida I."/>
            <person name="Ohji S."/>
            <person name="Ichikawa N."/>
            <person name="Yamazoe A."/>
            <person name="Fujita N."/>
        </authorList>
    </citation>
    <scope>NUCLEOTIDE SEQUENCE [LARGE SCALE GENOMIC DNA]</scope>
    <source>
        <strain evidence="6 7">NBRC 100605</strain>
    </source>
</reference>
<comment type="caution">
    <text evidence="6">The sequence shown here is derived from an EMBL/GenBank/DDBJ whole genome shotgun (WGS) entry which is preliminary data.</text>
</comment>
<feature type="domain" description="Amidase" evidence="5">
    <location>
        <begin position="26"/>
        <end position="452"/>
    </location>
</feature>
<name>X0PXR5_RHOWR</name>
<comment type="catalytic activity">
    <reaction evidence="1">
        <text>a monocarboxylic acid amide + H2O = a monocarboxylate + NH4(+)</text>
        <dbReference type="Rhea" id="RHEA:12020"/>
        <dbReference type="ChEBI" id="CHEBI:15377"/>
        <dbReference type="ChEBI" id="CHEBI:28938"/>
        <dbReference type="ChEBI" id="CHEBI:35757"/>
        <dbReference type="ChEBI" id="CHEBI:83628"/>
        <dbReference type="EC" id="3.5.1.4"/>
    </reaction>
</comment>
<organism evidence="6 7">
    <name type="scientific">Rhodococcus wratislaviensis NBRC 100605</name>
    <dbReference type="NCBI Taxonomy" id="1219028"/>
    <lineage>
        <taxon>Bacteria</taxon>
        <taxon>Bacillati</taxon>
        <taxon>Actinomycetota</taxon>
        <taxon>Actinomycetes</taxon>
        <taxon>Mycobacteriales</taxon>
        <taxon>Nocardiaceae</taxon>
        <taxon>Rhodococcus</taxon>
    </lineage>
</organism>
<dbReference type="AlphaFoldDB" id="X0PXR5"/>
<dbReference type="InterPro" id="IPR020556">
    <property type="entry name" value="Amidase_CS"/>
</dbReference>
<dbReference type="Gene3D" id="3.90.1300.10">
    <property type="entry name" value="Amidase signature (AS) domain"/>
    <property type="match status" value="1"/>
</dbReference>
<dbReference type="EC" id="3.5.1.4" evidence="3"/>
<dbReference type="EMBL" id="BAWF01000052">
    <property type="protein sequence ID" value="GAF48309.1"/>
    <property type="molecule type" value="Genomic_DNA"/>
</dbReference>
<evidence type="ECO:0000256" key="2">
    <source>
        <dbReference type="ARBA" id="ARBA00009199"/>
    </source>
</evidence>
<evidence type="ECO:0000313" key="6">
    <source>
        <dbReference type="EMBL" id="GAF48309.1"/>
    </source>
</evidence>
<dbReference type="InterPro" id="IPR036928">
    <property type="entry name" value="AS_sf"/>
</dbReference>
<dbReference type="RefSeq" id="WP_037238384.1">
    <property type="nucleotide sequence ID" value="NZ_BAWF01000052.1"/>
</dbReference>